<dbReference type="Proteomes" id="UP001233999">
    <property type="component" value="Unassembled WGS sequence"/>
</dbReference>
<keyword evidence="2" id="KW-1185">Reference proteome</keyword>
<reference evidence="1" key="2">
    <citation type="submission" date="2023-05" db="EMBL/GenBank/DDBJ databases">
        <authorList>
            <person name="Fouks B."/>
        </authorList>
    </citation>
    <scope>NUCLEOTIDE SEQUENCE</scope>
    <source>
        <strain evidence="1">Stay&amp;Tobe</strain>
        <tissue evidence="1">Testes</tissue>
    </source>
</reference>
<proteinExistence type="predicted"/>
<reference evidence="1" key="1">
    <citation type="journal article" date="2023" name="IScience">
        <title>Live-bearing cockroach genome reveals convergent evolutionary mechanisms linked to viviparity in insects and beyond.</title>
        <authorList>
            <person name="Fouks B."/>
            <person name="Harrison M.C."/>
            <person name="Mikhailova A.A."/>
            <person name="Marchal E."/>
            <person name="English S."/>
            <person name="Carruthers M."/>
            <person name="Jennings E.C."/>
            <person name="Chiamaka E.L."/>
            <person name="Frigard R.A."/>
            <person name="Pippel M."/>
            <person name="Attardo G.M."/>
            <person name="Benoit J.B."/>
            <person name="Bornberg-Bauer E."/>
            <person name="Tobe S.S."/>
        </authorList>
    </citation>
    <scope>NUCLEOTIDE SEQUENCE</scope>
    <source>
        <strain evidence="1">Stay&amp;Tobe</strain>
    </source>
</reference>
<feature type="non-terminal residue" evidence="1">
    <location>
        <position position="1"/>
    </location>
</feature>
<name>A0AAD8A1G0_DIPPU</name>
<accession>A0AAD8A1G0</accession>
<feature type="non-terminal residue" evidence="1">
    <location>
        <position position="73"/>
    </location>
</feature>
<comment type="caution">
    <text evidence="1">The sequence shown here is derived from an EMBL/GenBank/DDBJ whole genome shotgun (WGS) entry which is preliminary data.</text>
</comment>
<protein>
    <submittedName>
        <fullName evidence="1">Uncharacterized protein</fullName>
    </submittedName>
</protein>
<dbReference type="EMBL" id="JASPKZ010004914">
    <property type="protein sequence ID" value="KAJ9589718.1"/>
    <property type="molecule type" value="Genomic_DNA"/>
</dbReference>
<dbReference type="AlphaFoldDB" id="A0AAD8A1G0"/>
<organism evidence="1 2">
    <name type="scientific">Diploptera punctata</name>
    <name type="common">Pacific beetle cockroach</name>
    <dbReference type="NCBI Taxonomy" id="6984"/>
    <lineage>
        <taxon>Eukaryota</taxon>
        <taxon>Metazoa</taxon>
        <taxon>Ecdysozoa</taxon>
        <taxon>Arthropoda</taxon>
        <taxon>Hexapoda</taxon>
        <taxon>Insecta</taxon>
        <taxon>Pterygota</taxon>
        <taxon>Neoptera</taxon>
        <taxon>Polyneoptera</taxon>
        <taxon>Dictyoptera</taxon>
        <taxon>Blattodea</taxon>
        <taxon>Blaberoidea</taxon>
        <taxon>Blaberidae</taxon>
        <taxon>Diplopterinae</taxon>
        <taxon>Diploptera</taxon>
    </lineage>
</organism>
<evidence type="ECO:0000313" key="2">
    <source>
        <dbReference type="Proteomes" id="UP001233999"/>
    </source>
</evidence>
<evidence type="ECO:0000313" key="1">
    <source>
        <dbReference type="EMBL" id="KAJ9589718.1"/>
    </source>
</evidence>
<sequence length="73" mass="8698">RNLILNKKDIKEKEKFTEFNSSFMPSLTPEVKFSSIDHFFITEYTHIKVDFEVQLRKFVSFDDLYVKTSSTPD</sequence>
<gene>
    <name evidence="1" type="ORF">L9F63_017057</name>
</gene>